<proteinExistence type="predicted"/>
<gene>
    <name evidence="7" type="primary">argO</name>
    <name evidence="7" type="ORF">MAMMFC1_02780</name>
</gene>
<name>A0A348ALZ7_9FIRM</name>
<evidence type="ECO:0000256" key="1">
    <source>
        <dbReference type="ARBA" id="ARBA00004651"/>
    </source>
</evidence>
<reference evidence="7 8" key="1">
    <citation type="journal article" date="2018" name="Int. J. Syst. Evol. Microbiol.">
        <title>Methylomusa anaerophila gen. nov., sp. nov., an anaerobic methanol-utilizing bacterium isolated from a microbial fuel cell.</title>
        <authorList>
            <person name="Amano N."/>
            <person name="Yamamuro A."/>
            <person name="Miyahara M."/>
            <person name="Kouzuma A."/>
            <person name="Abe T."/>
            <person name="Watanabe K."/>
        </authorList>
    </citation>
    <scope>NUCLEOTIDE SEQUENCE [LARGE SCALE GENOMIC DNA]</scope>
    <source>
        <strain evidence="7 8">MMFC1</strain>
    </source>
</reference>
<keyword evidence="2" id="KW-1003">Cell membrane</keyword>
<feature type="transmembrane region" description="Helical" evidence="6">
    <location>
        <begin position="6"/>
        <end position="26"/>
    </location>
</feature>
<evidence type="ECO:0000256" key="4">
    <source>
        <dbReference type="ARBA" id="ARBA00022989"/>
    </source>
</evidence>
<dbReference type="InterPro" id="IPR001123">
    <property type="entry name" value="LeuE-type"/>
</dbReference>
<keyword evidence="5 6" id="KW-0472">Membrane</keyword>
<dbReference type="PANTHER" id="PTHR30086:SF20">
    <property type="entry name" value="ARGININE EXPORTER PROTEIN ARGO-RELATED"/>
    <property type="match status" value="1"/>
</dbReference>
<feature type="transmembrane region" description="Helical" evidence="6">
    <location>
        <begin position="140"/>
        <end position="163"/>
    </location>
</feature>
<feature type="transmembrane region" description="Helical" evidence="6">
    <location>
        <begin position="175"/>
        <end position="198"/>
    </location>
</feature>
<protein>
    <submittedName>
        <fullName evidence="7">Arginine exporter protein ArgO</fullName>
    </submittedName>
</protein>
<dbReference type="Proteomes" id="UP000276437">
    <property type="component" value="Chromosome"/>
</dbReference>
<dbReference type="AlphaFoldDB" id="A0A348ALZ7"/>
<evidence type="ECO:0000313" key="8">
    <source>
        <dbReference type="Proteomes" id="UP000276437"/>
    </source>
</evidence>
<keyword evidence="3 6" id="KW-0812">Transmembrane</keyword>
<comment type="subcellular location">
    <subcellularLocation>
        <location evidence="1">Cell membrane</location>
        <topology evidence="1">Multi-pass membrane protein</topology>
    </subcellularLocation>
</comment>
<dbReference type="GO" id="GO:0015171">
    <property type="term" value="F:amino acid transmembrane transporter activity"/>
    <property type="evidence" value="ECO:0007669"/>
    <property type="project" value="TreeGrafter"/>
</dbReference>
<dbReference type="Pfam" id="PF01810">
    <property type="entry name" value="LysE"/>
    <property type="match status" value="1"/>
</dbReference>
<dbReference type="KEGG" id="mana:MAMMFC1_02780"/>
<evidence type="ECO:0000256" key="3">
    <source>
        <dbReference type="ARBA" id="ARBA00022692"/>
    </source>
</evidence>
<evidence type="ECO:0000256" key="6">
    <source>
        <dbReference type="SAM" id="Phobius"/>
    </source>
</evidence>
<evidence type="ECO:0000313" key="7">
    <source>
        <dbReference type="EMBL" id="BBB92095.1"/>
    </source>
</evidence>
<evidence type="ECO:0000256" key="5">
    <source>
        <dbReference type="ARBA" id="ARBA00023136"/>
    </source>
</evidence>
<keyword evidence="8" id="KW-1185">Reference proteome</keyword>
<evidence type="ECO:0000256" key="2">
    <source>
        <dbReference type="ARBA" id="ARBA00022475"/>
    </source>
</evidence>
<dbReference type="EMBL" id="AP018449">
    <property type="protein sequence ID" value="BBB92095.1"/>
    <property type="molecule type" value="Genomic_DNA"/>
</dbReference>
<organism evidence="7 8">
    <name type="scientific">Methylomusa anaerophila</name>
    <dbReference type="NCBI Taxonomy" id="1930071"/>
    <lineage>
        <taxon>Bacteria</taxon>
        <taxon>Bacillati</taxon>
        <taxon>Bacillota</taxon>
        <taxon>Negativicutes</taxon>
        <taxon>Selenomonadales</taxon>
        <taxon>Sporomusaceae</taxon>
        <taxon>Methylomusa</taxon>
    </lineage>
</organism>
<feature type="transmembrane region" description="Helical" evidence="6">
    <location>
        <begin position="101"/>
        <end position="120"/>
    </location>
</feature>
<accession>A0A348ALZ7</accession>
<feature type="transmembrane region" description="Helical" evidence="6">
    <location>
        <begin position="38"/>
        <end position="59"/>
    </location>
</feature>
<dbReference type="PANTHER" id="PTHR30086">
    <property type="entry name" value="ARGININE EXPORTER PROTEIN ARGO"/>
    <property type="match status" value="1"/>
</dbReference>
<keyword evidence="4 6" id="KW-1133">Transmembrane helix</keyword>
<dbReference type="GO" id="GO:0005886">
    <property type="term" value="C:plasma membrane"/>
    <property type="evidence" value="ECO:0007669"/>
    <property type="project" value="UniProtKB-SubCell"/>
</dbReference>
<sequence>MQGLLIGLAYLAPIGMQNLYVINMALKASRWKAFQAAIITTFFDITLAIAAFFGTGALLETNPLVKWGLLLLGSIAIPAIGIVLIRSKPAESTELNVEESFARTAIFCFSVTWLNPQALLDSTFLLGSYRAALDSTLATAFLLGVVTASFIWFNSLVVIFTRFRHHMSTGVLRKINLICGVVLILFGVNLGYGLIIYMSH</sequence>
<feature type="transmembrane region" description="Helical" evidence="6">
    <location>
        <begin position="65"/>
        <end position="85"/>
    </location>
</feature>